<dbReference type="Proteomes" id="UP000823388">
    <property type="component" value="Chromosome 1K"/>
</dbReference>
<feature type="transmembrane region" description="Helical" evidence="2">
    <location>
        <begin position="435"/>
        <end position="461"/>
    </location>
</feature>
<dbReference type="Pfam" id="PF03140">
    <property type="entry name" value="DUF247"/>
    <property type="match status" value="1"/>
</dbReference>
<evidence type="ECO:0000256" key="1">
    <source>
        <dbReference type="SAM" id="MobiDB-lite"/>
    </source>
</evidence>
<keyword evidence="4" id="KW-1185">Reference proteome</keyword>
<evidence type="ECO:0000256" key="2">
    <source>
        <dbReference type="SAM" id="Phobius"/>
    </source>
</evidence>
<dbReference type="PANTHER" id="PTHR31170:SF18">
    <property type="entry name" value="(WILD MALAYSIAN BANANA) HYPOTHETICAL PROTEIN"/>
    <property type="match status" value="1"/>
</dbReference>
<dbReference type="AlphaFoldDB" id="A0A8T0XBX7"/>
<feature type="compositionally biased region" description="Polar residues" evidence="1">
    <location>
        <begin position="1"/>
        <end position="10"/>
    </location>
</feature>
<dbReference type="PANTHER" id="PTHR31170">
    <property type="entry name" value="BNAC04G53230D PROTEIN"/>
    <property type="match status" value="1"/>
</dbReference>
<proteinExistence type="predicted"/>
<protein>
    <submittedName>
        <fullName evidence="3">Uncharacterized protein</fullName>
    </submittedName>
</protein>
<keyword evidence="2" id="KW-0812">Transmembrane</keyword>
<dbReference type="EMBL" id="CM029037">
    <property type="protein sequence ID" value="KAG2657570.1"/>
    <property type="molecule type" value="Genomic_DNA"/>
</dbReference>
<evidence type="ECO:0000313" key="4">
    <source>
        <dbReference type="Proteomes" id="UP000823388"/>
    </source>
</evidence>
<organism evidence="3 4">
    <name type="scientific">Panicum virgatum</name>
    <name type="common">Blackwell switchgrass</name>
    <dbReference type="NCBI Taxonomy" id="38727"/>
    <lineage>
        <taxon>Eukaryota</taxon>
        <taxon>Viridiplantae</taxon>
        <taxon>Streptophyta</taxon>
        <taxon>Embryophyta</taxon>
        <taxon>Tracheophyta</taxon>
        <taxon>Spermatophyta</taxon>
        <taxon>Magnoliopsida</taxon>
        <taxon>Liliopsida</taxon>
        <taxon>Poales</taxon>
        <taxon>Poaceae</taxon>
        <taxon>PACMAD clade</taxon>
        <taxon>Panicoideae</taxon>
        <taxon>Panicodae</taxon>
        <taxon>Paniceae</taxon>
        <taxon>Panicinae</taxon>
        <taxon>Panicum</taxon>
        <taxon>Panicum sect. Hiantes</taxon>
    </lineage>
</organism>
<accession>A0A8T0XBX7</accession>
<dbReference type="OrthoDB" id="1589813at2759"/>
<dbReference type="InterPro" id="IPR004158">
    <property type="entry name" value="DUF247_pln"/>
</dbReference>
<gene>
    <name evidence="3" type="ORF">PVAP13_1KG204700</name>
</gene>
<evidence type="ECO:0000313" key="3">
    <source>
        <dbReference type="EMBL" id="KAG2657570.1"/>
    </source>
</evidence>
<feature type="region of interest" description="Disordered" evidence="1">
    <location>
        <begin position="1"/>
        <end position="25"/>
    </location>
</feature>
<reference evidence="3" key="1">
    <citation type="submission" date="2020-05" db="EMBL/GenBank/DDBJ databases">
        <title>WGS assembly of Panicum virgatum.</title>
        <authorList>
            <person name="Lovell J.T."/>
            <person name="Jenkins J."/>
            <person name="Shu S."/>
            <person name="Juenger T.E."/>
            <person name="Schmutz J."/>
        </authorList>
    </citation>
    <scope>NUCLEOTIDE SEQUENCE</scope>
    <source>
        <strain evidence="3">AP13</strain>
    </source>
</reference>
<name>A0A8T0XBX7_PANVG</name>
<sequence>MDEETTSSGATPDASPAGTTDQEDPLELAVERRLASDGRHDDGGSFTIFRVPACVRDADRTLYEPRLVSVGPYYRGRAELRAMERHKWRYLRHLLQRAAATAQPPLRALVRAVRAAEPRARACYSEPAADADDDAEDAGRFAEKLLLDGCFVLEFFFKWNRREPDALCDAGWALALLHSDLLLVENQIPFFVLEALFDAFFRGEVPRADLLKLLLRHLKPNGALLPGHQPPSPYKAPTGPIDHLIHLFHEAFVPRPPPAPPSSQASPPPPPRVIPCVSALREAGVRFVRKPPAASPRGMFDITFDARRGVMEMPPVAIDQASLPLLVNLVAFEQSRGHRKGSGGAPLTSYAALMASLVRTGKDVEELQRRGIADNMLSSDDGAALQFFQSLGACSTIDYDDHLFAPLFADVQRYHDRSWHRHRARFIRDHCSNPWSVIALVLAVLAFFSLFNNSVTVYKLVHPQPK</sequence>
<keyword evidence="2" id="KW-1133">Transmembrane helix</keyword>
<comment type="caution">
    <text evidence="3">The sequence shown here is derived from an EMBL/GenBank/DDBJ whole genome shotgun (WGS) entry which is preliminary data.</text>
</comment>
<keyword evidence="2" id="KW-0472">Membrane</keyword>